<accession>A0AA43TTL8</accession>
<dbReference type="Proteomes" id="UP001161017">
    <property type="component" value="Unassembled WGS sequence"/>
</dbReference>
<evidence type="ECO:0000313" key="3">
    <source>
        <dbReference type="Proteomes" id="UP001161017"/>
    </source>
</evidence>
<feature type="region of interest" description="Disordered" evidence="1">
    <location>
        <begin position="30"/>
        <end position="60"/>
    </location>
</feature>
<dbReference type="AlphaFoldDB" id="A0AA43TTL8"/>
<evidence type="ECO:0000256" key="1">
    <source>
        <dbReference type="SAM" id="MobiDB-lite"/>
    </source>
</evidence>
<reference evidence="2" key="1">
    <citation type="journal article" date="2023" name="Genome Biol. Evol.">
        <title>First Whole Genome Sequence and Flow Cytometry Genome Size Data for the Lichen-Forming Fungus Ramalina farinacea (Ascomycota).</title>
        <authorList>
            <person name="Llewellyn T."/>
            <person name="Mian S."/>
            <person name="Hill R."/>
            <person name="Leitch I.J."/>
            <person name="Gaya E."/>
        </authorList>
    </citation>
    <scope>NUCLEOTIDE SEQUENCE</scope>
    <source>
        <strain evidence="2">LIQ254RAFAR</strain>
    </source>
</reference>
<comment type="caution">
    <text evidence="2">The sequence shown here is derived from an EMBL/GenBank/DDBJ whole genome shotgun (WGS) entry which is preliminary data.</text>
</comment>
<proteinExistence type="predicted"/>
<gene>
    <name evidence="2" type="ORF">OHK93_006513</name>
</gene>
<name>A0AA43TTL8_9LECA</name>
<dbReference type="EMBL" id="JAPUFD010000005">
    <property type="protein sequence ID" value="MDI1487244.1"/>
    <property type="molecule type" value="Genomic_DNA"/>
</dbReference>
<sequence>MAATGNHDAKLLQMQLEALGGDRREHIVTTRFKEEEHPVPVPPPRNLAHRNLSSSDADAGGQAEKLNAWFTAWQHLEEDVKHERHLTDVGTGIGQSHRHKLQPALATGPPQRGENVSGRSPPFRRARAAPIRPEV</sequence>
<evidence type="ECO:0000313" key="2">
    <source>
        <dbReference type="EMBL" id="MDI1487244.1"/>
    </source>
</evidence>
<feature type="region of interest" description="Disordered" evidence="1">
    <location>
        <begin position="90"/>
        <end position="135"/>
    </location>
</feature>
<protein>
    <submittedName>
        <fullName evidence="2">Uncharacterized protein</fullName>
    </submittedName>
</protein>
<organism evidence="2 3">
    <name type="scientific">Ramalina farinacea</name>
    <dbReference type="NCBI Taxonomy" id="258253"/>
    <lineage>
        <taxon>Eukaryota</taxon>
        <taxon>Fungi</taxon>
        <taxon>Dikarya</taxon>
        <taxon>Ascomycota</taxon>
        <taxon>Pezizomycotina</taxon>
        <taxon>Lecanoromycetes</taxon>
        <taxon>OSLEUM clade</taxon>
        <taxon>Lecanoromycetidae</taxon>
        <taxon>Lecanorales</taxon>
        <taxon>Lecanorineae</taxon>
        <taxon>Ramalinaceae</taxon>
        <taxon>Ramalina</taxon>
    </lineage>
</organism>
<keyword evidence="3" id="KW-1185">Reference proteome</keyword>